<evidence type="ECO:0000313" key="2">
    <source>
        <dbReference type="EMBL" id="TMW55995.1"/>
    </source>
</evidence>
<organism evidence="2 3">
    <name type="scientific">Pythium oligandrum</name>
    <name type="common">Mycoparasitic fungus</name>
    <dbReference type="NCBI Taxonomy" id="41045"/>
    <lineage>
        <taxon>Eukaryota</taxon>
        <taxon>Sar</taxon>
        <taxon>Stramenopiles</taxon>
        <taxon>Oomycota</taxon>
        <taxon>Peronosporomycetes</taxon>
        <taxon>Pythiales</taxon>
        <taxon>Pythiaceae</taxon>
        <taxon>Pythium</taxon>
    </lineage>
</organism>
<accession>A0A8K1FA84</accession>
<feature type="region of interest" description="Disordered" evidence="1">
    <location>
        <begin position="1"/>
        <end position="42"/>
    </location>
</feature>
<protein>
    <submittedName>
        <fullName evidence="2">Uncharacterized protein</fullName>
    </submittedName>
</protein>
<sequence>MENNRGSDAPSCSVGSARAPRNASADAAAADNDQQLQAPQEHNIFGDSNLNMVMVFMLVLHFMQYAMRPPCGC</sequence>
<proteinExistence type="predicted"/>
<evidence type="ECO:0000313" key="3">
    <source>
        <dbReference type="Proteomes" id="UP000794436"/>
    </source>
</evidence>
<feature type="compositionally biased region" description="Low complexity" evidence="1">
    <location>
        <begin position="16"/>
        <end position="40"/>
    </location>
</feature>
<dbReference type="EMBL" id="SPLM01000146">
    <property type="protein sequence ID" value="TMW55995.1"/>
    <property type="molecule type" value="Genomic_DNA"/>
</dbReference>
<gene>
    <name evidence="2" type="ORF">Poli38472_008643</name>
</gene>
<name>A0A8K1FA84_PYTOL</name>
<evidence type="ECO:0000256" key="1">
    <source>
        <dbReference type="SAM" id="MobiDB-lite"/>
    </source>
</evidence>
<comment type="caution">
    <text evidence="2">The sequence shown here is derived from an EMBL/GenBank/DDBJ whole genome shotgun (WGS) entry which is preliminary data.</text>
</comment>
<reference evidence="2" key="1">
    <citation type="submission" date="2019-03" db="EMBL/GenBank/DDBJ databases">
        <title>Long read genome sequence of the mycoparasitic Pythium oligandrum ATCC 38472 isolated from sugarbeet rhizosphere.</title>
        <authorList>
            <person name="Gaulin E."/>
        </authorList>
    </citation>
    <scope>NUCLEOTIDE SEQUENCE</scope>
    <source>
        <strain evidence="2">ATCC 38472_TT</strain>
    </source>
</reference>
<keyword evidence="3" id="KW-1185">Reference proteome</keyword>
<dbReference type="Proteomes" id="UP000794436">
    <property type="component" value="Unassembled WGS sequence"/>
</dbReference>
<dbReference type="AlphaFoldDB" id="A0A8K1FA84"/>